<accession>A0A4Y2IY93</accession>
<reference evidence="1 2" key="1">
    <citation type="journal article" date="2019" name="Sci. Rep.">
        <title>Orb-weaving spider Araneus ventricosus genome elucidates the spidroin gene catalogue.</title>
        <authorList>
            <person name="Kono N."/>
            <person name="Nakamura H."/>
            <person name="Ohtoshi R."/>
            <person name="Moran D.A.P."/>
            <person name="Shinohara A."/>
            <person name="Yoshida Y."/>
            <person name="Fujiwara M."/>
            <person name="Mori M."/>
            <person name="Tomita M."/>
            <person name="Arakawa K."/>
        </authorList>
    </citation>
    <scope>NUCLEOTIDE SEQUENCE [LARGE SCALE GENOMIC DNA]</scope>
</reference>
<dbReference type="AlphaFoldDB" id="A0A4Y2IY93"/>
<organism evidence="1 2">
    <name type="scientific">Araneus ventricosus</name>
    <name type="common">Orbweaver spider</name>
    <name type="synonym">Epeira ventricosa</name>
    <dbReference type="NCBI Taxonomy" id="182803"/>
    <lineage>
        <taxon>Eukaryota</taxon>
        <taxon>Metazoa</taxon>
        <taxon>Ecdysozoa</taxon>
        <taxon>Arthropoda</taxon>
        <taxon>Chelicerata</taxon>
        <taxon>Arachnida</taxon>
        <taxon>Araneae</taxon>
        <taxon>Araneomorphae</taxon>
        <taxon>Entelegynae</taxon>
        <taxon>Araneoidea</taxon>
        <taxon>Araneidae</taxon>
        <taxon>Araneus</taxon>
    </lineage>
</organism>
<gene>
    <name evidence="1" type="ORF">AVEN_48245_1</name>
</gene>
<name>A0A4Y2IY93_ARAVE</name>
<dbReference type="EMBL" id="BGPR01003023">
    <property type="protein sequence ID" value="GBM82635.1"/>
    <property type="molecule type" value="Genomic_DNA"/>
</dbReference>
<protein>
    <submittedName>
        <fullName evidence="1">Uncharacterized protein</fullName>
    </submittedName>
</protein>
<dbReference type="Proteomes" id="UP000499080">
    <property type="component" value="Unassembled WGS sequence"/>
</dbReference>
<keyword evidence="2" id="KW-1185">Reference proteome</keyword>
<comment type="caution">
    <text evidence="1">The sequence shown here is derived from an EMBL/GenBank/DDBJ whole genome shotgun (WGS) entry which is preliminary data.</text>
</comment>
<sequence length="116" mass="13151">MNEKCASQQNDFNIVYKPDKSSKQLSEIEEPNILPFSPELPYWAAELLVSKWSPQSEGLERSVVLTKPSLELEPTTFSDASVTSFTHRSTAWVWHGNLSKFYSDAVAPDWTLDQIS</sequence>
<evidence type="ECO:0000313" key="1">
    <source>
        <dbReference type="EMBL" id="GBM82635.1"/>
    </source>
</evidence>
<evidence type="ECO:0000313" key="2">
    <source>
        <dbReference type="Proteomes" id="UP000499080"/>
    </source>
</evidence>
<proteinExistence type="predicted"/>